<accession>A0A165PYZ3</accession>
<dbReference type="GO" id="GO:0030544">
    <property type="term" value="F:Hsp70 protein binding"/>
    <property type="evidence" value="ECO:0007669"/>
    <property type="project" value="TreeGrafter"/>
</dbReference>
<evidence type="ECO:0000259" key="1">
    <source>
        <dbReference type="PROSITE" id="PS50076"/>
    </source>
</evidence>
<dbReference type="InterPro" id="IPR001623">
    <property type="entry name" value="DnaJ_domain"/>
</dbReference>
<dbReference type="GO" id="GO:0005789">
    <property type="term" value="C:endoplasmic reticulum membrane"/>
    <property type="evidence" value="ECO:0007669"/>
    <property type="project" value="TreeGrafter"/>
</dbReference>
<dbReference type="InterPro" id="IPR051100">
    <property type="entry name" value="DnaJ_subfamily_B/C"/>
</dbReference>
<dbReference type="SUPFAM" id="SSF46565">
    <property type="entry name" value="Chaperone J-domain"/>
    <property type="match status" value="1"/>
</dbReference>
<dbReference type="AlphaFoldDB" id="A0A165PYZ3"/>
<dbReference type="EMBL" id="KV425886">
    <property type="protein sequence ID" value="KZW02857.1"/>
    <property type="molecule type" value="Genomic_DNA"/>
</dbReference>
<feature type="domain" description="J" evidence="1">
    <location>
        <begin position="57"/>
        <end position="125"/>
    </location>
</feature>
<dbReference type="STRING" id="1314781.A0A165PYZ3"/>
<dbReference type="PANTHER" id="PTHR43908">
    <property type="entry name" value="AT29763P-RELATED"/>
    <property type="match status" value="1"/>
</dbReference>
<dbReference type="CDD" id="cd06257">
    <property type="entry name" value="DnaJ"/>
    <property type="match status" value="1"/>
</dbReference>
<dbReference type="OrthoDB" id="259708at2759"/>
<dbReference type="InterPro" id="IPR036869">
    <property type="entry name" value="J_dom_sf"/>
</dbReference>
<reference evidence="2 3" key="1">
    <citation type="journal article" date="2016" name="Mol. Biol. Evol.">
        <title>Comparative Genomics of Early-Diverging Mushroom-Forming Fungi Provides Insights into the Origins of Lignocellulose Decay Capabilities.</title>
        <authorList>
            <person name="Nagy L.G."/>
            <person name="Riley R."/>
            <person name="Tritt A."/>
            <person name="Adam C."/>
            <person name="Daum C."/>
            <person name="Floudas D."/>
            <person name="Sun H."/>
            <person name="Yadav J.S."/>
            <person name="Pangilinan J."/>
            <person name="Larsson K.H."/>
            <person name="Matsuura K."/>
            <person name="Barry K."/>
            <person name="Labutti K."/>
            <person name="Kuo R."/>
            <person name="Ohm R.A."/>
            <person name="Bhattacharya S.S."/>
            <person name="Shirouzu T."/>
            <person name="Yoshinaga Y."/>
            <person name="Martin F.M."/>
            <person name="Grigoriev I.V."/>
            <person name="Hibbett D.S."/>
        </authorList>
    </citation>
    <scope>NUCLEOTIDE SEQUENCE [LARGE SCALE GENOMIC DNA]</scope>
    <source>
        <strain evidence="2 3">HHB12029</strain>
    </source>
</reference>
<dbReference type="GO" id="GO:0071218">
    <property type="term" value="P:cellular response to misfolded protein"/>
    <property type="evidence" value="ECO:0007669"/>
    <property type="project" value="TreeGrafter"/>
</dbReference>
<dbReference type="Proteomes" id="UP000077266">
    <property type="component" value="Unassembled WGS sequence"/>
</dbReference>
<gene>
    <name evidence="2" type="ORF">EXIGLDRAFT_730960</name>
</gene>
<sequence>MRSYLASFIFAQPQSDASTSQLVVQLTQDGSHDAQPAHTASTDKRYATIDRILAQDDLYEVLGLQQSPKLDAQALRRAYLLRSRACHPDKFPDYHDDATLAFKKVSAAYEVLSKPSSRRAYDSRTPGSPPPNLFATRPADATFNGVLYSVFCDFVEGDLDTLRTFLHAVAQINPAISFGEDKIEALLQSLSSLRDLLLGCRTYIRVIRFELVRLMEIQHNLRQLSYFDIFGRTRLSLELLRVAVSLPMAIDLALQEEAAATAASERDRAAALKARRSILPPSLGSLLQTVVYVLERSERILS</sequence>
<dbReference type="PANTHER" id="PTHR43908:SF3">
    <property type="entry name" value="AT29763P-RELATED"/>
    <property type="match status" value="1"/>
</dbReference>
<evidence type="ECO:0000313" key="2">
    <source>
        <dbReference type="EMBL" id="KZW02857.1"/>
    </source>
</evidence>
<dbReference type="PROSITE" id="PS50076">
    <property type="entry name" value="DNAJ_2"/>
    <property type="match status" value="1"/>
</dbReference>
<dbReference type="Gene3D" id="1.10.287.110">
    <property type="entry name" value="DnaJ domain"/>
    <property type="match status" value="1"/>
</dbReference>
<proteinExistence type="predicted"/>
<evidence type="ECO:0000313" key="3">
    <source>
        <dbReference type="Proteomes" id="UP000077266"/>
    </source>
</evidence>
<dbReference type="InParanoid" id="A0A165PYZ3"/>
<keyword evidence="3" id="KW-1185">Reference proteome</keyword>
<dbReference type="SMART" id="SM00271">
    <property type="entry name" value="DnaJ"/>
    <property type="match status" value="1"/>
</dbReference>
<organism evidence="2 3">
    <name type="scientific">Exidia glandulosa HHB12029</name>
    <dbReference type="NCBI Taxonomy" id="1314781"/>
    <lineage>
        <taxon>Eukaryota</taxon>
        <taxon>Fungi</taxon>
        <taxon>Dikarya</taxon>
        <taxon>Basidiomycota</taxon>
        <taxon>Agaricomycotina</taxon>
        <taxon>Agaricomycetes</taxon>
        <taxon>Auriculariales</taxon>
        <taxon>Exidiaceae</taxon>
        <taxon>Exidia</taxon>
    </lineage>
</organism>
<dbReference type="Pfam" id="PF00226">
    <property type="entry name" value="DnaJ"/>
    <property type="match status" value="1"/>
</dbReference>
<name>A0A165PYZ3_EXIGL</name>
<protein>
    <submittedName>
        <fullName evidence="2">DnaJ-domain-containing protein</fullName>
    </submittedName>
</protein>